<dbReference type="Gramene" id="KVI06248">
    <property type="protein sequence ID" value="KVI06248"/>
    <property type="gene ID" value="Ccrd_015425"/>
</dbReference>
<evidence type="ECO:0000256" key="1">
    <source>
        <dbReference type="SAM" id="SignalP"/>
    </source>
</evidence>
<evidence type="ECO:0008006" key="4">
    <source>
        <dbReference type="Google" id="ProtNLM"/>
    </source>
</evidence>
<name>A0A103YBW2_CYNCS</name>
<keyword evidence="3" id="KW-1185">Reference proteome</keyword>
<feature type="signal peptide" evidence="1">
    <location>
        <begin position="1"/>
        <end position="22"/>
    </location>
</feature>
<keyword evidence="1" id="KW-0732">Signal</keyword>
<organism evidence="2 3">
    <name type="scientific">Cynara cardunculus var. scolymus</name>
    <name type="common">Globe artichoke</name>
    <name type="synonym">Cynara scolymus</name>
    <dbReference type="NCBI Taxonomy" id="59895"/>
    <lineage>
        <taxon>Eukaryota</taxon>
        <taxon>Viridiplantae</taxon>
        <taxon>Streptophyta</taxon>
        <taxon>Embryophyta</taxon>
        <taxon>Tracheophyta</taxon>
        <taxon>Spermatophyta</taxon>
        <taxon>Magnoliopsida</taxon>
        <taxon>eudicotyledons</taxon>
        <taxon>Gunneridae</taxon>
        <taxon>Pentapetalae</taxon>
        <taxon>asterids</taxon>
        <taxon>campanulids</taxon>
        <taxon>Asterales</taxon>
        <taxon>Asteraceae</taxon>
        <taxon>Carduoideae</taxon>
        <taxon>Cardueae</taxon>
        <taxon>Carduinae</taxon>
        <taxon>Cynara</taxon>
    </lineage>
</organism>
<evidence type="ECO:0000313" key="3">
    <source>
        <dbReference type="Proteomes" id="UP000243975"/>
    </source>
</evidence>
<protein>
    <recommendedName>
        <fullName evidence="4">Glycine rich protein</fullName>
    </recommendedName>
</protein>
<proteinExistence type="predicted"/>
<evidence type="ECO:0000313" key="2">
    <source>
        <dbReference type="EMBL" id="KVI06248.1"/>
    </source>
</evidence>
<feature type="chain" id="PRO_5007119565" description="Glycine rich protein" evidence="1">
    <location>
        <begin position="23"/>
        <end position="74"/>
    </location>
</feature>
<reference evidence="2 3" key="1">
    <citation type="journal article" date="2016" name="Sci. Rep.">
        <title>The genome sequence of the outbreeding globe artichoke constructed de novo incorporating a phase-aware low-pass sequencing strategy of F1 progeny.</title>
        <authorList>
            <person name="Scaglione D."/>
            <person name="Reyes-Chin-Wo S."/>
            <person name="Acquadro A."/>
            <person name="Froenicke L."/>
            <person name="Portis E."/>
            <person name="Beitel C."/>
            <person name="Tirone M."/>
            <person name="Mauro R."/>
            <person name="Lo Monaco A."/>
            <person name="Mauromicale G."/>
            <person name="Faccioli P."/>
            <person name="Cattivelli L."/>
            <person name="Rieseberg L."/>
            <person name="Michelmore R."/>
            <person name="Lanteri S."/>
        </authorList>
    </citation>
    <scope>NUCLEOTIDE SEQUENCE [LARGE SCALE GENOMIC DNA]</scope>
    <source>
        <strain evidence="2">2C</strain>
    </source>
</reference>
<dbReference type="PROSITE" id="PS51257">
    <property type="entry name" value="PROKAR_LIPOPROTEIN"/>
    <property type="match status" value="1"/>
</dbReference>
<accession>A0A103YBW2</accession>
<dbReference type="AlphaFoldDB" id="A0A103YBW2"/>
<sequence length="74" mass="7750">MKSNGFGVLLVFLFACVLISSARKISSPQIHNPKVAEAQKGYHVDGTIGGWGPWFNHNPGDNNGVGVDGRGGGN</sequence>
<dbReference type="EMBL" id="LEKV01001843">
    <property type="protein sequence ID" value="KVI06248.1"/>
    <property type="molecule type" value="Genomic_DNA"/>
</dbReference>
<gene>
    <name evidence="2" type="ORF">Ccrd_015425</name>
</gene>
<comment type="caution">
    <text evidence="2">The sequence shown here is derived from an EMBL/GenBank/DDBJ whole genome shotgun (WGS) entry which is preliminary data.</text>
</comment>
<dbReference type="Proteomes" id="UP000243975">
    <property type="component" value="Unassembled WGS sequence"/>
</dbReference>